<dbReference type="GO" id="GO:0006355">
    <property type="term" value="P:regulation of DNA-templated transcription"/>
    <property type="evidence" value="ECO:0007669"/>
    <property type="project" value="InterPro"/>
</dbReference>
<evidence type="ECO:0000313" key="3">
    <source>
        <dbReference type="EMBL" id="NGN66648.1"/>
    </source>
</evidence>
<dbReference type="AlphaFoldDB" id="A0A6G4U5I6"/>
<evidence type="ECO:0000313" key="4">
    <source>
        <dbReference type="Proteomes" id="UP000481583"/>
    </source>
</evidence>
<dbReference type="Proteomes" id="UP000481583">
    <property type="component" value="Unassembled WGS sequence"/>
</dbReference>
<dbReference type="Gene3D" id="1.10.1660.10">
    <property type="match status" value="1"/>
</dbReference>
<keyword evidence="4" id="KW-1185">Reference proteome</keyword>
<protein>
    <submittedName>
        <fullName evidence="3">MerR family transcriptional regulator</fullName>
    </submittedName>
</protein>
<gene>
    <name evidence="3" type="ORF">G5C51_22430</name>
</gene>
<dbReference type="PROSITE" id="PS50937">
    <property type="entry name" value="HTH_MERR_2"/>
    <property type="match status" value="1"/>
</dbReference>
<proteinExistence type="predicted"/>
<evidence type="ECO:0000259" key="2">
    <source>
        <dbReference type="PROSITE" id="PS50937"/>
    </source>
</evidence>
<sequence>MWTLAELAERAADALRSDGRGAGVGSGRVREVPGERVIRWYTTIGLVDPPAARRGRVALYGERHLRQLVAIKRLQAQGRSIAEIQALLAGATDDRLAAVAGGQGRDRFWSAAPVADAGDASDGADASGGAGAADTSAATAATDATAEPPTDPPRAEPPTVTPAVRLAPGVTLVLDDAGRPPAPDDLAALADAAAPLLAALRARGLTTAPAGRAADSQGGAP</sequence>
<reference evidence="3 4" key="1">
    <citation type="submission" date="2020-02" db="EMBL/GenBank/DDBJ databases">
        <title>Whole-genome analyses of novel actinobacteria.</title>
        <authorList>
            <person name="Sahin N."/>
        </authorList>
    </citation>
    <scope>NUCLEOTIDE SEQUENCE [LARGE SCALE GENOMIC DNA]</scope>
    <source>
        <strain evidence="3 4">A7024</strain>
    </source>
</reference>
<organism evidence="3 4">
    <name type="scientific">Streptomyces coryli</name>
    <dbReference type="NCBI Taxonomy" id="1128680"/>
    <lineage>
        <taxon>Bacteria</taxon>
        <taxon>Bacillati</taxon>
        <taxon>Actinomycetota</taxon>
        <taxon>Actinomycetes</taxon>
        <taxon>Kitasatosporales</taxon>
        <taxon>Streptomycetaceae</taxon>
        <taxon>Streptomyces</taxon>
    </lineage>
</organism>
<comment type="caution">
    <text evidence="3">The sequence shown here is derived from an EMBL/GenBank/DDBJ whole genome shotgun (WGS) entry which is preliminary data.</text>
</comment>
<evidence type="ECO:0000256" key="1">
    <source>
        <dbReference type="SAM" id="MobiDB-lite"/>
    </source>
</evidence>
<dbReference type="InterPro" id="IPR009061">
    <property type="entry name" value="DNA-bd_dom_put_sf"/>
</dbReference>
<feature type="domain" description="HTH merR-type" evidence="2">
    <location>
        <begin position="36"/>
        <end position="90"/>
    </location>
</feature>
<dbReference type="InterPro" id="IPR000551">
    <property type="entry name" value="MerR-type_HTH_dom"/>
</dbReference>
<dbReference type="GO" id="GO:0003677">
    <property type="term" value="F:DNA binding"/>
    <property type="evidence" value="ECO:0007669"/>
    <property type="project" value="InterPro"/>
</dbReference>
<feature type="compositionally biased region" description="Pro residues" evidence="1">
    <location>
        <begin position="149"/>
        <end position="160"/>
    </location>
</feature>
<dbReference type="Pfam" id="PF13411">
    <property type="entry name" value="MerR_1"/>
    <property type="match status" value="1"/>
</dbReference>
<dbReference type="SUPFAM" id="SSF46955">
    <property type="entry name" value="Putative DNA-binding domain"/>
    <property type="match status" value="1"/>
</dbReference>
<feature type="compositionally biased region" description="Low complexity" evidence="1">
    <location>
        <begin position="132"/>
        <end position="148"/>
    </location>
</feature>
<dbReference type="SMART" id="SM00422">
    <property type="entry name" value="HTH_MERR"/>
    <property type="match status" value="1"/>
</dbReference>
<dbReference type="EMBL" id="JAAKZV010000104">
    <property type="protein sequence ID" value="NGN66648.1"/>
    <property type="molecule type" value="Genomic_DNA"/>
</dbReference>
<feature type="region of interest" description="Disordered" evidence="1">
    <location>
        <begin position="116"/>
        <end position="162"/>
    </location>
</feature>
<feature type="compositionally biased region" description="Low complexity" evidence="1">
    <location>
        <begin position="116"/>
        <end position="125"/>
    </location>
</feature>
<name>A0A6G4U5I6_9ACTN</name>
<accession>A0A6G4U5I6</accession>